<evidence type="ECO:0000256" key="21">
    <source>
        <dbReference type="ARBA" id="ARBA00046033"/>
    </source>
</evidence>
<evidence type="ECO:0000256" key="17">
    <source>
        <dbReference type="ARBA" id="ARBA00038913"/>
    </source>
</evidence>
<accession>A0A8C0HNV8</accession>
<reference evidence="32" key="2">
    <citation type="submission" date="2025-09" db="UniProtKB">
        <authorList>
            <consortium name="Ensembl"/>
        </authorList>
    </citation>
    <scope>IDENTIFICATION</scope>
</reference>
<evidence type="ECO:0000256" key="8">
    <source>
        <dbReference type="ARBA" id="ARBA00022679"/>
    </source>
</evidence>
<keyword evidence="6" id="KW-0964">Secreted</keyword>
<dbReference type="GO" id="GO:0046872">
    <property type="term" value="F:metal ion binding"/>
    <property type="evidence" value="ECO:0007669"/>
    <property type="project" value="UniProtKB-KW"/>
</dbReference>
<comment type="catalytic activity">
    <reaction evidence="26">
        <text>an N(4)-{beta-D-GlcNAc-(1-&gt;2)-alpha-D-Man-(1-&gt;3)-[beta-D-Gal-(1-&gt;4)-beta-D-GlcNAc-(1-&gt;2)-alpha-D-Man-(1-&gt;6)]-beta-D-Man-(1-&gt;4)-beta-D-GlcNAc-(1-&gt;4)-beta-D-GlcNAc}-L-asparaginyl-[protein] + UDP-N-acetyl-alpha-D-glucosamine = an N(4)-{beta-D-GlcNAc-(1-&gt;2)-[beta-D-GlcNAc-(1-&gt;4)]-alpha-D-Man-(1-&gt;3)-[beta-D-Gal-(1-&gt;4)-beta-D-GlcNAc-(1-&gt;2)-alpha-D-Man-(1-&gt;6)]-beta-D-Man-(1-&gt;4)-beta-D-GlcNAc-(1-&gt;4)-beta-D-GlcNAc}-L-asparaginyl-[protein] + UDP + H(+)</text>
        <dbReference type="Rhea" id="RHEA:69627"/>
        <dbReference type="Rhea" id="RHEA-COMP:17737"/>
        <dbReference type="Rhea" id="RHEA-COMP:17738"/>
        <dbReference type="ChEBI" id="CHEBI:15378"/>
        <dbReference type="ChEBI" id="CHEBI:57705"/>
        <dbReference type="ChEBI" id="CHEBI:58223"/>
        <dbReference type="ChEBI" id="CHEBI:187878"/>
        <dbReference type="ChEBI" id="CHEBI:187879"/>
    </reaction>
    <physiologicalReaction direction="left-to-right" evidence="26">
        <dbReference type="Rhea" id="RHEA:69628"/>
    </physiologicalReaction>
</comment>
<comment type="cofactor">
    <cofactor evidence="1">
        <name>a divalent metal cation</name>
        <dbReference type="ChEBI" id="CHEBI:60240"/>
    </cofactor>
</comment>
<comment type="pathway">
    <text evidence="4">Protein modification; protein glycosylation.</text>
</comment>
<keyword evidence="13" id="KW-0333">Golgi apparatus</keyword>
<comment type="catalytic activity">
    <reaction evidence="22">
        <text>N(4)-{beta-D-GlcNAc-(1-&gt;2)-alpha-D-Man-(1-&gt;3)-[alpha-D-Man-(1-&gt;3)-{alpha-D-Man-(1-&gt;6)}-alpha-D-Man-(1-&gt;6)]-beta-D-Man-(1-&gt;4)-beta-D-GlcNAc-(1-&gt;4)-beta-D-GlcNAc}-asparaginyl-[protein] + UDP-N-acetyl-alpha-D-glucosamine = N(4)-{beta-D-GlcNAc-(1-&gt;2)-[beta-D-GlcNAc-(1-&gt;4)]-alpha-D-Man-(1-&gt;3)-[alpha-D-Man-(1-&gt;3)-{alpha-D-Man-(1-&gt;6)}-alpha-D-Man-(1-&gt;6)]-beta-D-Man-(1-&gt;4)-beta-D-GlcNAc-(1-&gt;4)-beta-D-GlcNAc}-asparaginyl-[protein] + UDP + H(+)</text>
        <dbReference type="Rhea" id="RHEA:69631"/>
        <dbReference type="Rhea" id="RHEA-COMP:17739"/>
        <dbReference type="Rhea" id="RHEA-COMP:17740"/>
        <dbReference type="ChEBI" id="CHEBI:15378"/>
        <dbReference type="ChEBI" id="CHEBI:57705"/>
        <dbReference type="ChEBI" id="CHEBI:58223"/>
        <dbReference type="ChEBI" id="CHEBI:187880"/>
        <dbReference type="ChEBI" id="CHEBI:187881"/>
    </reaction>
    <physiologicalReaction direction="left-to-right" evidence="22">
        <dbReference type="Rhea" id="RHEA:69632"/>
    </physiologicalReaction>
</comment>
<evidence type="ECO:0000313" key="33">
    <source>
        <dbReference type="Proteomes" id="UP000694555"/>
    </source>
</evidence>
<evidence type="ECO:0000256" key="22">
    <source>
        <dbReference type="ARBA" id="ARBA00047414"/>
    </source>
</evidence>
<dbReference type="AlphaFoldDB" id="A0A8C0HNV8"/>
<evidence type="ECO:0000259" key="30">
    <source>
        <dbReference type="Pfam" id="PF04666"/>
    </source>
</evidence>
<evidence type="ECO:0000256" key="4">
    <source>
        <dbReference type="ARBA" id="ARBA00004922"/>
    </source>
</evidence>
<organism evidence="32 33">
    <name type="scientific">Buteo japonicus</name>
    <dbReference type="NCBI Taxonomy" id="224669"/>
    <lineage>
        <taxon>Eukaryota</taxon>
        <taxon>Metazoa</taxon>
        <taxon>Chordata</taxon>
        <taxon>Craniata</taxon>
        <taxon>Vertebrata</taxon>
        <taxon>Euteleostomi</taxon>
        <taxon>Archelosauria</taxon>
        <taxon>Archosauria</taxon>
        <taxon>Dinosauria</taxon>
        <taxon>Saurischia</taxon>
        <taxon>Theropoda</taxon>
        <taxon>Coelurosauria</taxon>
        <taxon>Aves</taxon>
        <taxon>Neognathae</taxon>
        <taxon>Neoaves</taxon>
        <taxon>Telluraves</taxon>
        <taxon>Accipitrimorphae</taxon>
        <taxon>Accipitriformes</taxon>
        <taxon>Accipitridae</taxon>
        <taxon>Accipitrinae</taxon>
        <taxon>Buteo</taxon>
    </lineage>
</organism>
<dbReference type="GO" id="GO:0000139">
    <property type="term" value="C:Golgi membrane"/>
    <property type="evidence" value="ECO:0007669"/>
    <property type="project" value="UniProtKB-SubCell"/>
</dbReference>
<keyword evidence="8" id="KW-0808">Transferase</keyword>
<comment type="catalytic activity">
    <reaction evidence="23">
        <text>N(4)-{beta-D-GlcNAc-(1-&gt;2)-alpha-D-Man-(1-&gt;3)-[beta-D-GlcNAc-(1-&gt;2)-alpha-D-Man-(1-&gt;6)]-beta-D-Man-(1-&gt;4)-beta-D-GlcNAc-(1-&gt;4)-beta-D-GlcNAc}-L-asparaginyl-[protein] + UDP-N-acetyl-alpha-D-glucosamine = N(4)-{beta-D-GlcNAc-(1-&gt;2)-[beta-D-GlcNAc-(1-&gt;4)]-alpha-D-Man-(1-&gt;3)-[beta-D-GlcNAc-(1-&gt;2)-alpha-D-Man-(1-&gt;6)]-beta-D-Man-(1-&gt;4)-beta-D-GlcNAc-(1-&gt;4)-beta-D-GlcNAc}-L-asparaginyl-[protein] + UDP + H(+)</text>
        <dbReference type="Rhea" id="RHEA:16057"/>
        <dbReference type="Rhea" id="RHEA-COMP:13526"/>
        <dbReference type="Rhea" id="RHEA-COMP:14374"/>
        <dbReference type="ChEBI" id="CHEBI:15378"/>
        <dbReference type="ChEBI" id="CHEBI:57705"/>
        <dbReference type="ChEBI" id="CHEBI:58223"/>
        <dbReference type="ChEBI" id="CHEBI:60651"/>
        <dbReference type="ChEBI" id="CHEBI:139507"/>
        <dbReference type="EC" id="2.4.1.145"/>
    </reaction>
    <physiologicalReaction direction="left-to-right" evidence="23">
        <dbReference type="Rhea" id="RHEA:16058"/>
    </physiologicalReaction>
</comment>
<feature type="transmembrane region" description="Helical" evidence="29">
    <location>
        <begin position="7"/>
        <end position="27"/>
    </location>
</feature>
<evidence type="ECO:0000256" key="7">
    <source>
        <dbReference type="ARBA" id="ARBA00022676"/>
    </source>
</evidence>
<evidence type="ECO:0000256" key="15">
    <source>
        <dbReference type="ARBA" id="ARBA00023136"/>
    </source>
</evidence>
<sequence length="512" mass="59149">MRLRNGTVATVLVFITTFLSLSWYTAWQNGKEKLIAYQREFHALKERLRIAEHRTLQRSSELNAILEQFRRAVAETNGSKNAMNNFSDETLKLLKELTSRKSLQVPNIYYHLPHLLKNEGSLQPSVQVGLGRTGGMLIHCLFYVLYLEDFLVLVITTDLDYVNSVVASLEKEFSTEINSGLVEVIAPPATYYPDLTNLKETFGDSKERVRWRTKQNLDYCFLMMYAQKKGVYYIQLEDDIVVKQNYFSTIKNFALQLASEDWMILEFSQLGFIGKMFQSPDITLIVEFIFMFYKEKPIDWLLDHILWVKVCNPEKDAKHCDRQKSNLRIRFRPSLFQHVGLHSSLAGKIQKLTDKDFLKPLLHKIHVNPPAEVSTSLKVYQGHTLEKTYVGEDFFWAVTPVAGDYILFKFDKPVNVERYLFHSGNPEHPGDILLNTTVEVLPFQNEELVLSKETKDKRLEDGYFRIGKFENGIAEGTVDPSLNPISSFRLSVIQNSAVWAILNEIHIKKITN</sequence>
<evidence type="ECO:0000256" key="5">
    <source>
        <dbReference type="ARBA" id="ARBA00009090"/>
    </source>
</evidence>
<dbReference type="GO" id="GO:0005783">
    <property type="term" value="C:endoplasmic reticulum"/>
    <property type="evidence" value="ECO:0007669"/>
    <property type="project" value="TreeGrafter"/>
</dbReference>
<evidence type="ECO:0000256" key="25">
    <source>
        <dbReference type="ARBA" id="ARBA00093220"/>
    </source>
</evidence>
<keyword evidence="15 29" id="KW-0472">Membrane</keyword>
<keyword evidence="16" id="KW-0325">Glycoprotein</keyword>
<comment type="function">
    <text evidence="21">Glycosyltransferase that catalyze the transfer of GlcNAc from UDP-GlcNAc to the GlcNAcbeta1-2Manalpha1-3 arm of the core structure of N-linked glycans through a beta1-4 linkage and participates in the production of tri- and tetra-antennary N-linked sugar chains. Involved in glucose transport by mediating SLC2A2/GLUT2 glycosylation, thereby controlling cell-surface expression of SLC2A2 in pancreatic beta cells.</text>
</comment>
<keyword evidence="14" id="KW-0175">Coiled coil</keyword>
<evidence type="ECO:0000256" key="10">
    <source>
        <dbReference type="ARBA" id="ARBA00022723"/>
    </source>
</evidence>
<evidence type="ECO:0000256" key="26">
    <source>
        <dbReference type="ARBA" id="ARBA00093225"/>
    </source>
</evidence>
<comment type="similarity">
    <text evidence="5">Belongs to the glycosyltransferase 54 family.</text>
</comment>
<dbReference type="GO" id="GO:0005576">
    <property type="term" value="C:extracellular region"/>
    <property type="evidence" value="ECO:0007669"/>
    <property type="project" value="UniProtKB-SubCell"/>
</dbReference>
<evidence type="ECO:0000256" key="19">
    <source>
        <dbReference type="ARBA" id="ARBA00043050"/>
    </source>
</evidence>
<dbReference type="GO" id="GO:0005795">
    <property type="term" value="C:Golgi stack"/>
    <property type="evidence" value="ECO:0007669"/>
    <property type="project" value="TreeGrafter"/>
</dbReference>
<reference evidence="32" key="1">
    <citation type="submission" date="2025-08" db="UniProtKB">
        <authorList>
            <consortium name="Ensembl"/>
        </authorList>
    </citation>
    <scope>IDENTIFICATION</scope>
</reference>
<keyword evidence="11" id="KW-0735">Signal-anchor</keyword>
<dbReference type="Proteomes" id="UP000694555">
    <property type="component" value="Unplaced"/>
</dbReference>
<name>A0A8C0HNV8_9AVES</name>
<evidence type="ECO:0000256" key="12">
    <source>
        <dbReference type="ARBA" id="ARBA00022989"/>
    </source>
</evidence>
<evidence type="ECO:0000256" key="11">
    <source>
        <dbReference type="ARBA" id="ARBA00022968"/>
    </source>
</evidence>
<evidence type="ECO:0000256" key="13">
    <source>
        <dbReference type="ARBA" id="ARBA00023034"/>
    </source>
</evidence>
<dbReference type="InterPro" id="IPR057279">
    <property type="entry name" value="MGAT4"/>
</dbReference>
<evidence type="ECO:0000256" key="23">
    <source>
        <dbReference type="ARBA" id="ARBA00048608"/>
    </source>
</evidence>
<dbReference type="GO" id="GO:0005793">
    <property type="term" value="C:endoplasmic reticulum-Golgi intermediate compartment"/>
    <property type="evidence" value="ECO:0007669"/>
    <property type="project" value="TreeGrafter"/>
</dbReference>
<comment type="catalytic activity">
    <reaction evidence="24">
        <text>N(4)-{beta-D-GlcNAc-(1-&gt;2)-alpha-D-Man-(1-&gt;3)-beta-D-Man-(1-&gt;4)-beta-D-GlcNAc-(1-&gt;4)-beta-D-GlcNAc}-asparaginyl-[protein] + UDP-N-acetyl-alpha-D-glucosamine = N(4)-{beta-D-GlcNAc-(1-&gt;2)-[beta-D-GlcNAc-(1-&gt;4)]-alpha-D-Man-(1-&gt;3)-beta-D-Man-(1-&gt;4)-beta-D-GlcNAc-(1-&gt;4)-beta-D-GlcNAc}-asparaginyl-[protein] + UDP + H(+)</text>
        <dbReference type="Rhea" id="RHEA:69635"/>
        <dbReference type="Rhea" id="RHEA-COMP:17741"/>
        <dbReference type="Rhea" id="RHEA-COMP:17742"/>
        <dbReference type="ChEBI" id="CHEBI:15378"/>
        <dbReference type="ChEBI" id="CHEBI:57705"/>
        <dbReference type="ChEBI" id="CHEBI:58223"/>
        <dbReference type="ChEBI" id="CHEBI:187882"/>
        <dbReference type="ChEBI" id="CHEBI:187883"/>
    </reaction>
    <physiologicalReaction direction="left-to-right" evidence="24">
        <dbReference type="Rhea" id="RHEA:69636"/>
    </physiologicalReaction>
</comment>
<keyword evidence="9 29" id="KW-0812">Transmembrane</keyword>
<protein>
    <recommendedName>
        <fullName evidence="18">Alpha-1,3-mannosyl-glycoprotein 4-beta-N-acetylglucosaminyltransferase A</fullName>
        <ecNumber evidence="17">2.4.1.145</ecNumber>
    </recommendedName>
    <alternativeName>
        <fullName evidence="19">N-glycosyl-oligosaccharide-glycoprotein N-acetylglucosaminyltransferase IVa</fullName>
    </alternativeName>
    <alternativeName>
        <fullName evidence="20">UDP-N-acetylglucosamine: alpha-1,3-D-mannoside beta-1,4-N-acetylglucosaminyltransferase IVa</fullName>
    </alternativeName>
</protein>
<evidence type="ECO:0000256" key="16">
    <source>
        <dbReference type="ARBA" id="ARBA00023180"/>
    </source>
</evidence>
<dbReference type="PANTHER" id="PTHR12062:SF4">
    <property type="entry name" value="ALPHA-1,3-MANNOSYL-GLYCOPROTEIN 4-BETA-N-ACETYLGLUCOSAMINYLTRANSFERASE A"/>
    <property type="match status" value="1"/>
</dbReference>
<comment type="catalytic activity">
    <reaction evidence="27">
        <text>an N(4)-{beta-D-GlcNAc-(1-&gt;2)-alpha-D-Man-(1-&gt;3)-[beta-D-GlcNAc-(1-&gt;2)-alpha-D-Man-(1-&gt;6)]-beta-D-Man-(1-&gt;4)-beta-D-GlcNAc-(1-&gt;4)-[alpha-L-Fuc-(1-&gt;6)]-beta-D-GlcNAc}-L-asparaginyl-[protein] + UDP-N-acetyl-alpha-D-glucosamine = N(4)-{beta-D-GlcNAc-(1-&gt;2)-[beta-D-GlcNAc-(1-&gt;4)]-alpha-D-Man-(1-&gt;3)-[beta-D-GlcNAc-(1-&gt;2)-alpha-D-Man-(1-&gt;6)]-beta-D-Man-(1-&gt;4)-beta-D-GlcNAc-(1-&gt;4)-[alpha-L-Fuc-(1-&gt;6)]-beta-D-GlcNAc}-asparaginyl-[protein] + UDP + H(+)</text>
        <dbReference type="Rhea" id="RHEA:69623"/>
        <dbReference type="Rhea" id="RHEA-COMP:13532"/>
        <dbReference type="Rhea" id="RHEA-COMP:18198"/>
        <dbReference type="ChEBI" id="CHEBI:15378"/>
        <dbReference type="ChEBI" id="CHEBI:57705"/>
        <dbReference type="ChEBI" id="CHEBI:58223"/>
        <dbReference type="ChEBI" id="CHEBI:137207"/>
        <dbReference type="ChEBI" id="CHEBI:187877"/>
    </reaction>
    <physiologicalReaction direction="left-to-right" evidence="27">
        <dbReference type="Rhea" id="RHEA:69624"/>
    </physiologicalReaction>
</comment>
<evidence type="ECO:0000256" key="3">
    <source>
        <dbReference type="ARBA" id="ARBA00004613"/>
    </source>
</evidence>
<keyword evidence="33" id="KW-1185">Reference proteome</keyword>
<evidence type="ECO:0000256" key="2">
    <source>
        <dbReference type="ARBA" id="ARBA00004323"/>
    </source>
</evidence>
<comment type="subcellular location">
    <subcellularLocation>
        <location evidence="2">Golgi apparatus membrane</location>
        <topology evidence="2">Single-pass type II membrane protein</topology>
    </subcellularLocation>
    <subcellularLocation>
        <location evidence="3">Secreted</location>
    </subcellularLocation>
</comment>
<evidence type="ECO:0000256" key="1">
    <source>
        <dbReference type="ARBA" id="ARBA00001968"/>
    </source>
</evidence>
<feature type="domain" description="MGAT4 conserved region" evidence="30">
    <location>
        <begin position="150"/>
        <end position="357"/>
    </location>
</feature>
<dbReference type="GO" id="GO:0008454">
    <property type="term" value="F:alpha-1,3-mannosylglycoprotein 4-beta-N-acetylglucosaminyltransferase activity"/>
    <property type="evidence" value="ECO:0007669"/>
    <property type="project" value="UniProtKB-EC"/>
</dbReference>
<comment type="catalytic activity">
    <reaction evidence="25">
        <text>an N(4)-{beta-D-GlcNAc-(1-&gt;2)-alpha-D-Man-(1-&gt;3)-[alpha-D-Man-(1-&gt;6)]-beta-D-Man-(1-&gt;4)-beta-D-GlcNAc-(1-&gt;4)-beta-D-GlcNAc}-L-asparaginyl-[protein] + UDP-N-acetyl-alpha-D-glucosamine = an N(4)-{beta-D-GlcNAc-(1-&gt;2)-[beta-D-GlcNAc-(1-&gt;4)]-alpha-D-Man-(1-&gt;3)-[alpha-D-Man-(1-&gt;6)]-beta-D-Man-(1-&gt;4)-beta-D-GlcNAc-(1-&gt;4)-beta-D-GlcNAc}-L-asparaginyl-[protein] + UDP + H(+)</text>
        <dbReference type="Rhea" id="RHEA:69615"/>
        <dbReference type="Rhea" id="RHEA-COMP:14369"/>
        <dbReference type="Rhea" id="RHEA-COMP:17732"/>
        <dbReference type="ChEBI" id="CHEBI:15378"/>
        <dbReference type="ChEBI" id="CHEBI:57705"/>
        <dbReference type="ChEBI" id="CHEBI:58223"/>
        <dbReference type="ChEBI" id="CHEBI:60615"/>
        <dbReference type="ChEBI" id="CHEBI:187873"/>
    </reaction>
    <physiologicalReaction direction="left-to-right" evidence="25">
        <dbReference type="Rhea" id="RHEA:69616"/>
    </physiologicalReaction>
</comment>
<keyword evidence="7" id="KW-0328">Glycosyltransferase</keyword>
<evidence type="ECO:0000256" key="24">
    <source>
        <dbReference type="ARBA" id="ARBA00049146"/>
    </source>
</evidence>
<keyword evidence="12 29" id="KW-1133">Transmembrane helix</keyword>
<evidence type="ECO:0000259" key="31">
    <source>
        <dbReference type="Pfam" id="PF23524"/>
    </source>
</evidence>
<dbReference type="InterPro" id="IPR056576">
    <property type="entry name" value="MGAT4_A/B/C_C"/>
</dbReference>
<feature type="domain" description="MGAT4 A/B/C C-terminal" evidence="31">
    <location>
        <begin position="371"/>
        <end position="504"/>
    </location>
</feature>
<evidence type="ECO:0000256" key="14">
    <source>
        <dbReference type="ARBA" id="ARBA00023054"/>
    </source>
</evidence>
<evidence type="ECO:0000256" key="27">
    <source>
        <dbReference type="ARBA" id="ARBA00093235"/>
    </source>
</evidence>
<dbReference type="Ensembl" id="ENSBJAT00000019085.1">
    <property type="protein sequence ID" value="ENSBJAP00000018569.1"/>
    <property type="gene ID" value="ENSBJAG00000012231.1"/>
</dbReference>
<evidence type="ECO:0000256" key="9">
    <source>
        <dbReference type="ARBA" id="ARBA00022692"/>
    </source>
</evidence>
<keyword evidence="10" id="KW-0479">Metal-binding</keyword>
<dbReference type="Pfam" id="PF23524">
    <property type="entry name" value="MGAT4A_C"/>
    <property type="match status" value="1"/>
</dbReference>
<comment type="catalytic activity">
    <reaction evidence="28">
        <text>an N(4)-{beta-D-GlcNAc-(1-&gt;2)-alpha-D-Man-(1-&gt;3)-[beta-D-GlcNAc-(1-&gt;2)-[beta-D-GlcNAc-(1-&gt;6)]-alpha-D-Man-(1-&gt;6)]-beta-D-Man-(1-&gt;4)-beta-D-GlcNAc-(1-&gt;4)-beta-D-GlcNAc}-L-asparaginyl-[protein] + UDP-N-acetyl-alpha-D-glucosamine = an N(4)-{beta-D-GlcNAc-(1-&gt;2)-[beta-D-GlcNAc-(1-&gt;4)]-alpha-D-Man-(1-&gt;3)-[beta-D-GlcNAc-(1-&gt;2)-[beta-D-GlcNAc-(1-&gt;6)]-alpha-D-Man-(1-&gt;6)]-beta-D-Man-(1-&gt;4)-beta-D-GlcNAc-(1-&gt;4)-beta-D-GlcNAc}-L-asparaginyl-[protein] + UDP + H(+)</text>
        <dbReference type="Rhea" id="RHEA:69619"/>
        <dbReference type="Rhea" id="RHEA-COMP:17733"/>
        <dbReference type="Rhea" id="RHEA-COMP:17734"/>
        <dbReference type="ChEBI" id="CHEBI:15378"/>
        <dbReference type="ChEBI" id="CHEBI:57705"/>
        <dbReference type="ChEBI" id="CHEBI:58223"/>
        <dbReference type="ChEBI" id="CHEBI:187874"/>
        <dbReference type="ChEBI" id="CHEBI:187875"/>
    </reaction>
    <physiologicalReaction direction="left-to-right" evidence="28">
        <dbReference type="Rhea" id="RHEA:69620"/>
    </physiologicalReaction>
</comment>
<evidence type="ECO:0000256" key="28">
    <source>
        <dbReference type="ARBA" id="ARBA00093244"/>
    </source>
</evidence>
<dbReference type="EC" id="2.4.1.145" evidence="17"/>
<evidence type="ECO:0000313" key="32">
    <source>
        <dbReference type="Ensembl" id="ENSBJAP00000018569.1"/>
    </source>
</evidence>
<evidence type="ECO:0000256" key="18">
    <source>
        <dbReference type="ARBA" id="ARBA00039706"/>
    </source>
</evidence>
<evidence type="ECO:0000256" key="6">
    <source>
        <dbReference type="ARBA" id="ARBA00022525"/>
    </source>
</evidence>
<dbReference type="PANTHER" id="PTHR12062">
    <property type="entry name" value="N-ACETYLGLUCOSAMINYLTRANSFERASE VI"/>
    <property type="match status" value="1"/>
</dbReference>
<proteinExistence type="inferred from homology"/>
<dbReference type="InterPro" id="IPR006759">
    <property type="entry name" value="Glyco_transf_54"/>
</dbReference>
<dbReference type="Pfam" id="PF04666">
    <property type="entry name" value="MGAT4_cons"/>
    <property type="match status" value="1"/>
</dbReference>
<evidence type="ECO:0000256" key="20">
    <source>
        <dbReference type="ARBA" id="ARBA00043139"/>
    </source>
</evidence>
<dbReference type="GO" id="GO:0006487">
    <property type="term" value="P:protein N-linked glycosylation"/>
    <property type="evidence" value="ECO:0007669"/>
    <property type="project" value="TreeGrafter"/>
</dbReference>
<evidence type="ECO:0000256" key="29">
    <source>
        <dbReference type="SAM" id="Phobius"/>
    </source>
</evidence>